<gene>
    <name evidence="2" type="ORF">ACFP3V_20165</name>
</gene>
<keyword evidence="1" id="KW-1133">Transmembrane helix</keyword>
<accession>A0ABW1G6S2</accession>
<feature type="transmembrane region" description="Helical" evidence="1">
    <location>
        <begin position="79"/>
        <end position="102"/>
    </location>
</feature>
<keyword evidence="2" id="KW-0645">Protease</keyword>
<feature type="transmembrane region" description="Helical" evidence="1">
    <location>
        <begin position="182"/>
        <end position="203"/>
    </location>
</feature>
<dbReference type="Proteomes" id="UP001596174">
    <property type="component" value="Unassembled WGS sequence"/>
</dbReference>
<dbReference type="InterPro" id="IPR026898">
    <property type="entry name" value="PrsW"/>
</dbReference>
<organism evidence="2 3">
    <name type="scientific">Streptacidiphilus monticola</name>
    <dbReference type="NCBI Taxonomy" id="2161674"/>
    <lineage>
        <taxon>Bacteria</taxon>
        <taxon>Bacillati</taxon>
        <taxon>Actinomycetota</taxon>
        <taxon>Actinomycetes</taxon>
        <taxon>Kitasatosporales</taxon>
        <taxon>Streptomycetaceae</taxon>
        <taxon>Streptacidiphilus</taxon>
    </lineage>
</organism>
<comment type="caution">
    <text evidence="2">The sequence shown here is derived from an EMBL/GenBank/DDBJ whole genome shotgun (WGS) entry which is preliminary data.</text>
</comment>
<feature type="transmembrane region" description="Helical" evidence="1">
    <location>
        <begin position="141"/>
        <end position="162"/>
    </location>
</feature>
<dbReference type="Pfam" id="PF13367">
    <property type="entry name" value="PrsW-protease"/>
    <property type="match status" value="1"/>
</dbReference>
<feature type="transmembrane region" description="Helical" evidence="1">
    <location>
        <begin position="47"/>
        <end position="67"/>
    </location>
</feature>
<feature type="transmembrane region" description="Helical" evidence="1">
    <location>
        <begin position="273"/>
        <end position="294"/>
    </location>
</feature>
<feature type="transmembrane region" description="Helical" evidence="1">
    <location>
        <begin position="108"/>
        <end position="129"/>
    </location>
</feature>
<evidence type="ECO:0000256" key="1">
    <source>
        <dbReference type="SAM" id="Phobius"/>
    </source>
</evidence>
<evidence type="ECO:0000313" key="3">
    <source>
        <dbReference type="Proteomes" id="UP001596174"/>
    </source>
</evidence>
<dbReference type="GO" id="GO:0008237">
    <property type="term" value="F:metallopeptidase activity"/>
    <property type="evidence" value="ECO:0007669"/>
    <property type="project" value="UniProtKB-KW"/>
</dbReference>
<reference evidence="3" key="1">
    <citation type="journal article" date="2019" name="Int. J. Syst. Evol. Microbiol.">
        <title>The Global Catalogue of Microorganisms (GCM) 10K type strain sequencing project: providing services to taxonomists for standard genome sequencing and annotation.</title>
        <authorList>
            <consortium name="The Broad Institute Genomics Platform"/>
            <consortium name="The Broad Institute Genome Sequencing Center for Infectious Disease"/>
            <person name="Wu L."/>
            <person name="Ma J."/>
        </authorList>
    </citation>
    <scope>NUCLEOTIDE SEQUENCE [LARGE SCALE GENOMIC DNA]</scope>
    <source>
        <strain evidence="3">JCM 4816</strain>
    </source>
</reference>
<name>A0ABW1G6S2_9ACTN</name>
<keyword evidence="1" id="KW-0812">Transmembrane</keyword>
<keyword evidence="2" id="KW-0378">Hydrolase</keyword>
<dbReference type="RefSeq" id="WP_380585389.1">
    <property type="nucleotide sequence ID" value="NZ_JBHSQJ010000083.1"/>
</dbReference>
<sequence>MFSPGKPPPGAVAPPRRSAYWRSWFLIGLLLWLASVGVTYWTGNTYLLPTVVLLGSFLVPSSFVIWAHERYAADIGDDHIVACFAVGGVIGVLGASVLEYYLLAHANVGLYAGIGLIEEAVKLGALALLSRNLPNYSMRVGMVLGAAVGHGFAAFESAGYAFNAVVTEHSLSLREVVSTEVLRGVLAPIGHGLWTSILGAVLFSTRRDGRFRFTWTLLWSYLGVSALHAFWDSTHGLAVWITGRLTVPDWSYGLFDRGYIQDPTHRQVELQTFFSWAGLALCGVVGLLWLWWLARRSRRYSPG</sequence>
<keyword evidence="1" id="KW-0472">Membrane</keyword>
<evidence type="ECO:0000313" key="2">
    <source>
        <dbReference type="EMBL" id="MFC5909521.1"/>
    </source>
</evidence>
<keyword evidence="3" id="KW-1185">Reference proteome</keyword>
<keyword evidence="2" id="KW-0482">Metalloprotease</keyword>
<feature type="transmembrane region" description="Helical" evidence="1">
    <location>
        <begin position="21"/>
        <end position="41"/>
    </location>
</feature>
<proteinExistence type="predicted"/>
<dbReference type="PANTHER" id="PTHR36844">
    <property type="entry name" value="PROTEASE PRSW"/>
    <property type="match status" value="1"/>
</dbReference>
<dbReference type="EMBL" id="JBHSQJ010000083">
    <property type="protein sequence ID" value="MFC5909521.1"/>
    <property type="molecule type" value="Genomic_DNA"/>
</dbReference>
<dbReference type="PANTHER" id="PTHR36844:SF1">
    <property type="entry name" value="PROTEASE PRSW"/>
    <property type="match status" value="1"/>
</dbReference>
<protein>
    <submittedName>
        <fullName evidence="2">PrsW family intramembrane metalloprotease</fullName>
    </submittedName>
</protein>
<feature type="transmembrane region" description="Helical" evidence="1">
    <location>
        <begin position="215"/>
        <end position="231"/>
    </location>
</feature>